<sequence length="723" mass="81280">MAPKDRSLPLIPPYRIPSLPLQANMTSVVLSNIARSKREMPRRGPDRGHHVYPFYDGHLAHKYHALVRPAQANQLSHESINTFEPTEMALSRCWTFAMVTDFAATAGQQKRWPFTHTTVLDCSSDYFPTDQGRLPVEDLGNEVVRAILQAADVGPAFPSAGSGAADPLAPVAGQVPSSAANAPALAPLARQAPSSVVTAEPTPMDLDHAPAPPGPTPSAAAAAPPPRPPPPSTQPTPQSSQTLVNKPEITNTRTAVYRIHAPTELKDRIRTFRRRTRLVKNEAVRLVNMATSTSHEHLNERRLYTLLANNGSAFSSKHPELLRCPTYARRQVILEAVAQRKSIITRYENLPGGRRRPLPSIRPPTKQTDKRRGFSVAFNHDTGRIEALYDVTGTEVTGLKLVMPAVTIGGTRYSEVRARICLRGERQRLRLLELCRWSRANAFKLPREWRVCCGADGRWYLHVLYELVDPKRFNADQQAEKKRRGITVLNGAIKVKSIDPGARTPFTVYTSEGETIDIGGQDDRARLCELRLAADRVQSRINEMKRLNRRPSTRVSREMRKRRFVRPARERSELHKRWRRIMADIKNLVKEVHCRTAHFLALSSDVIVMPRMEVLGMVRRRRSRLKISTKRELLTWSHSAFVNRLAIKCHDIAYDARFPHKAGHPTLLLVQPEAYTSKTCGACGRLNDRLGSQPDFLCPYQDCAYTTGRDHNGAFNMIIKAIR</sequence>
<dbReference type="GO" id="GO:0003677">
    <property type="term" value="F:DNA binding"/>
    <property type="evidence" value="ECO:0007669"/>
    <property type="project" value="UniProtKB-KW"/>
</dbReference>
<proteinExistence type="predicted"/>
<name>W3VJX2_MOEAP</name>
<evidence type="ECO:0000256" key="2">
    <source>
        <dbReference type="SAM" id="MobiDB-lite"/>
    </source>
</evidence>
<feature type="domain" description="Cas12f1-like TNB" evidence="3">
    <location>
        <begin position="670"/>
        <end position="717"/>
    </location>
</feature>
<dbReference type="InterPro" id="IPR051491">
    <property type="entry name" value="Recombinase/Transposase-rel"/>
</dbReference>
<evidence type="ECO:0000259" key="3">
    <source>
        <dbReference type="Pfam" id="PF07282"/>
    </source>
</evidence>
<gene>
    <name evidence="4" type="ORF">PaG_05055</name>
</gene>
<reference evidence="4 5" key="1">
    <citation type="journal article" date="2014" name="Genome Announc.">
        <title>Genome sequence of the basidiomycetous fungus Pseudozyma aphidis DSM70725, an efficient producer of biosurfactant mannosylerythritol lipids.</title>
        <authorList>
            <person name="Lorenz S."/>
            <person name="Guenther M."/>
            <person name="Grumaz C."/>
            <person name="Rupp S."/>
            <person name="Zibek S."/>
            <person name="Sohn K."/>
        </authorList>
    </citation>
    <scope>NUCLEOTIDE SEQUENCE [LARGE SCALE GENOMIC DNA]</scope>
    <source>
        <strain evidence="5">ATCC 32657 / CBS 517.83 / DSM 70725 / JCM 10318 / NBRC 10182 / NRRL Y-7954 / St-0401</strain>
    </source>
</reference>
<dbReference type="OrthoDB" id="2556737at2759"/>
<dbReference type="Proteomes" id="UP000019462">
    <property type="component" value="Unassembled WGS sequence"/>
</dbReference>
<dbReference type="HOGENOM" id="CLU_405497_0_0_1"/>
<dbReference type="Pfam" id="PF07282">
    <property type="entry name" value="Cas12f1-like_TNB"/>
    <property type="match status" value="1"/>
</dbReference>
<dbReference type="InterPro" id="IPR010095">
    <property type="entry name" value="Cas12f1-like_TNB"/>
</dbReference>
<dbReference type="PANTHER" id="PTHR36172">
    <property type="match status" value="1"/>
</dbReference>
<protein>
    <submittedName>
        <fullName evidence="4">Transposase dna-binding domain family</fullName>
    </submittedName>
</protein>
<dbReference type="PANTHER" id="PTHR36172:SF1">
    <property type="entry name" value="RESOLVASE-RELATED"/>
    <property type="match status" value="1"/>
</dbReference>
<evidence type="ECO:0000313" key="4">
    <source>
        <dbReference type="EMBL" id="ETS61107.1"/>
    </source>
</evidence>
<accession>W3VJX2</accession>
<comment type="caution">
    <text evidence="4">The sequence shown here is derived from an EMBL/GenBank/DDBJ whole genome shotgun (WGS) entry which is preliminary data.</text>
</comment>
<dbReference type="EMBL" id="AWNI01000022">
    <property type="protein sequence ID" value="ETS61107.1"/>
    <property type="molecule type" value="Genomic_DNA"/>
</dbReference>
<keyword evidence="1 4" id="KW-0238">DNA-binding</keyword>
<organism evidence="4 5">
    <name type="scientific">Moesziomyces aphidis</name>
    <name type="common">Pseudozyma aphidis</name>
    <dbReference type="NCBI Taxonomy" id="84754"/>
    <lineage>
        <taxon>Eukaryota</taxon>
        <taxon>Fungi</taxon>
        <taxon>Dikarya</taxon>
        <taxon>Basidiomycota</taxon>
        <taxon>Ustilaginomycotina</taxon>
        <taxon>Ustilaginomycetes</taxon>
        <taxon>Ustilaginales</taxon>
        <taxon>Ustilaginaceae</taxon>
        <taxon>Moesziomyces</taxon>
    </lineage>
</organism>
<dbReference type="AlphaFoldDB" id="W3VJX2"/>
<feature type="compositionally biased region" description="Pro residues" evidence="2">
    <location>
        <begin position="223"/>
        <end position="234"/>
    </location>
</feature>
<feature type="region of interest" description="Disordered" evidence="2">
    <location>
        <begin position="191"/>
        <end position="253"/>
    </location>
</feature>
<evidence type="ECO:0000256" key="1">
    <source>
        <dbReference type="ARBA" id="ARBA00023125"/>
    </source>
</evidence>
<keyword evidence="5" id="KW-1185">Reference proteome</keyword>
<evidence type="ECO:0000313" key="5">
    <source>
        <dbReference type="Proteomes" id="UP000019462"/>
    </source>
</evidence>